<accession>A0AAD6NVS9</accession>
<feature type="compositionally biased region" description="Acidic residues" evidence="1">
    <location>
        <begin position="87"/>
        <end position="96"/>
    </location>
</feature>
<comment type="caution">
    <text evidence="2">The sequence shown here is derived from an EMBL/GenBank/DDBJ whole genome shotgun (WGS) entry which is preliminary data.</text>
</comment>
<dbReference type="Proteomes" id="UP001162972">
    <property type="component" value="Chromosome 6"/>
</dbReference>
<gene>
    <name evidence="2" type="ORF">OIU84_010665</name>
</gene>
<evidence type="ECO:0000313" key="3">
    <source>
        <dbReference type="Proteomes" id="UP001162972"/>
    </source>
</evidence>
<dbReference type="EMBL" id="JAPFFJ010000016">
    <property type="protein sequence ID" value="KAJ6407202.1"/>
    <property type="molecule type" value="Genomic_DNA"/>
</dbReference>
<feature type="region of interest" description="Disordered" evidence="1">
    <location>
        <begin position="74"/>
        <end position="100"/>
    </location>
</feature>
<dbReference type="AlphaFoldDB" id="A0AAD6NVS9"/>
<keyword evidence="3" id="KW-1185">Reference proteome</keyword>
<sequence>MTLSFHTCISSLNPLLLEPQNPSPITFKSTTYCPSNRTVQVHAAKSKRKPKPSFFEQIHHKWSLKLTSTRDKFPWQEQEQEQQQQREEEEEEEDIKEVDAVPSVSDTVSFNLPNPFTAPPWIHGATPKQAHFDYQPRKGDNSIHGVFENREDNVVNGVLDKEERIQQEVNLDNNFKEQVVDLDDVPVFQLPDAKEMKRLFCL</sequence>
<organism evidence="2 3">
    <name type="scientific">Salix udensis</name>
    <dbReference type="NCBI Taxonomy" id="889485"/>
    <lineage>
        <taxon>Eukaryota</taxon>
        <taxon>Viridiplantae</taxon>
        <taxon>Streptophyta</taxon>
        <taxon>Embryophyta</taxon>
        <taxon>Tracheophyta</taxon>
        <taxon>Spermatophyta</taxon>
        <taxon>Magnoliopsida</taxon>
        <taxon>eudicotyledons</taxon>
        <taxon>Gunneridae</taxon>
        <taxon>Pentapetalae</taxon>
        <taxon>rosids</taxon>
        <taxon>fabids</taxon>
        <taxon>Malpighiales</taxon>
        <taxon>Salicaceae</taxon>
        <taxon>Saliceae</taxon>
        <taxon>Salix</taxon>
    </lineage>
</organism>
<proteinExistence type="predicted"/>
<name>A0AAD6NVS9_9ROSI</name>
<evidence type="ECO:0000256" key="1">
    <source>
        <dbReference type="SAM" id="MobiDB-lite"/>
    </source>
</evidence>
<evidence type="ECO:0000313" key="2">
    <source>
        <dbReference type="EMBL" id="KAJ6407202.1"/>
    </source>
</evidence>
<reference evidence="2 3" key="1">
    <citation type="journal article" date="2023" name="Int. J. Mol. Sci.">
        <title>De Novo Assembly and Annotation of 11 Diverse Shrub Willow (Salix) Genomes Reveals Novel Gene Organization in Sex-Linked Regions.</title>
        <authorList>
            <person name="Hyden B."/>
            <person name="Feng K."/>
            <person name="Yates T.B."/>
            <person name="Jawdy S."/>
            <person name="Cereghino C."/>
            <person name="Smart L.B."/>
            <person name="Muchero W."/>
        </authorList>
    </citation>
    <scope>NUCLEOTIDE SEQUENCE [LARGE SCALE GENOMIC DNA]</scope>
    <source>
        <tissue evidence="2">Shoot tip</tissue>
    </source>
</reference>
<protein>
    <submittedName>
        <fullName evidence="2">Uncharacterized protein</fullName>
    </submittedName>
</protein>